<protein>
    <submittedName>
        <fullName evidence="7">FMN-binding domain-containing protein</fullName>
    </submittedName>
</protein>
<evidence type="ECO:0000256" key="1">
    <source>
        <dbReference type="ARBA" id="ARBA00022448"/>
    </source>
</evidence>
<dbReference type="STRING" id="84022.CACET_c37180"/>
<keyword evidence="2" id="KW-0597">Phosphoprotein</keyword>
<gene>
    <name evidence="7" type="ORF">CACET_c37180</name>
</gene>
<dbReference type="AlphaFoldDB" id="A0A0G3WET3"/>
<evidence type="ECO:0000256" key="5">
    <source>
        <dbReference type="ARBA" id="ARBA00022982"/>
    </source>
</evidence>
<keyword evidence="1" id="KW-0813">Transport</keyword>
<keyword evidence="5" id="KW-0249">Electron transport</keyword>
<dbReference type="PANTHER" id="PTHR36118">
    <property type="entry name" value="ION-TRANSLOCATING OXIDOREDUCTASE COMPLEX SUBUNIT G"/>
    <property type="match status" value="1"/>
</dbReference>
<evidence type="ECO:0000256" key="3">
    <source>
        <dbReference type="ARBA" id="ARBA00022630"/>
    </source>
</evidence>
<dbReference type="GO" id="GO:0010181">
    <property type="term" value="F:FMN binding"/>
    <property type="evidence" value="ECO:0007669"/>
    <property type="project" value="InterPro"/>
</dbReference>
<evidence type="ECO:0000256" key="4">
    <source>
        <dbReference type="ARBA" id="ARBA00022643"/>
    </source>
</evidence>
<dbReference type="InterPro" id="IPR010209">
    <property type="entry name" value="Ion_transpt_RnfG/RsxG"/>
</dbReference>
<dbReference type="KEGG" id="cace:CACET_c37180"/>
<evidence type="ECO:0000256" key="2">
    <source>
        <dbReference type="ARBA" id="ARBA00022553"/>
    </source>
</evidence>
<dbReference type="GO" id="GO:0022900">
    <property type="term" value="P:electron transport chain"/>
    <property type="evidence" value="ECO:0007669"/>
    <property type="project" value="InterPro"/>
</dbReference>
<dbReference type="InterPro" id="IPR007329">
    <property type="entry name" value="FMN-bd"/>
</dbReference>
<feature type="domain" description="FMN-binding" evidence="6">
    <location>
        <begin position="132"/>
        <end position="206"/>
    </location>
</feature>
<organism evidence="7 8">
    <name type="scientific">Clostridium aceticum</name>
    <dbReference type="NCBI Taxonomy" id="84022"/>
    <lineage>
        <taxon>Bacteria</taxon>
        <taxon>Bacillati</taxon>
        <taxon>Bacillota</taxon>
        <taxon>Clostridia</taxon>
        <taxon>Eubacteriales</taxon>
        <taxon>Clostridiaceae</taxon>
        <taxon>Clostridium</taxon>
    </lineage>
</organism>
<evidence type="ECO:0000259" key="6">
    <source>
        <dbReference type="SMART" id="SM00900"/>
    </source>
</evidence>
<sequence>MTLSKQQKIAMVILPLLTIAILFGGNIVFGGPESQFLEGVAEGYGGEIKVRVEVAEGEILSVDILEINDTPGLGDNAARRVADSIIEAQSTEVDIVSGATLSSKGLINAVEDALANGPIAYPNGSHEGEAKGYAGDIKVQVNVVSEKIQSIEIVEINDTPGLGDTAADTIKERIIEAQSTEVDVVSGATLSSRGTIEAVRNALGLEE</sequence>
<evidence type="ECO:0000313" key="7">
    <source>
        <dbReference type="EMBL" id="AKL97146.1"/>
    </source>
</evidence>
<dbReference type="GO" id="GO:0005886">
    <property type="term" value="C:plasma membrane"/>
    <property type="evidence" value="ECO:0007669"/>
    <property type="project" value="InterPro"/>
</dbReference>
<dbReference type="GO" id="GO:0009055">
    <property type="term" value="F:electron transfer activity"/>
    <property type="evidence" value="ECO:0007669"/>
    <property type="project" value="InterPro"/>
</dbReference>
<reference evidence="7 8" key="1">
    <citation type="submission" date="2014-10" db="EMBL/GenBank/DDBJ databases">
        <title>Genome sequence of Clostridium aceticum DSM 1496.</title>
        <authorList>
            <person name="Poehlein A."/>
            <person name="Schiel-Bengelsdorf B."/>
            <person name="Gottschalk G."/>
            <person name="Duerre P."/>
            <person name="Daniel R."/>
        </authorList>
    </citation>
    <scope>NUCLEOTIDE SEQUENCE [LARGE SCALE GENOMIC DNA]</scope>
    <source>
        <strain evidence="7 8">DSM 1496</strain>
    </source>
</reference>
<accession>A0A0G3WET3</accession>
<dbReference type="Gene3D" id="3.90.1010.20">
    <property type="match status" value="2"/>
</dbReference>
<dbReference type="PANTHER" id="PTHR36118:SF1">
    <property type="entry name" value="ION-TRANSLOCATING OXIDOREDUCTASE COMPLEX SUBUNIT G"/>
    <property type="match status" value="1"/>
</dbReference>
<dbReference type="SMART" id="SM00900">
    <property type="entry name" value="FMN_bind"/>
    <property type="match status" value="2"/>
</dbReference>
<dbReference type="Pfam" id="PF04205">
    <property type="entry name" value="FMN_bind"/>
    <property type="match status" value="2"/>
</dbReference>
<dbReference type="PATRIC" id="fig|84022.6.peg.3799"/>
<evidence type="ECO:0000313" key="8">
    <source>
        <dbReference type="Proteomes" id="UP000035704"/>
    </source>
</evidence>
<name>A0A0G3WET3_9CLOT</name>
<keyword evidence="4" id="KW-0288">FMN</keyword>
<proteinExistence type="predicted"/>
<dbReference type="Proteomes" id="UP000035704">
    <property type="component" value="Chromosome"/>
</dbReference>
<keyword evidence="3" id="KW-0285">Flavoprotein</keyword>
<dbReference type="EMBL" id="CP009687">
    <property type="protein sequence ID" value="AKL97146.1"/>
    <property type="molecule type" value="Genomic_DNA"/>
</dbReference>
<feature type="domain" description="FMN-binding" evidence="6">
    <location>
        <begin position="43"/>
        <end position="117"/>
    </location>
</feature>
<keyword evidence="8" id="KW-1185">Reference proteome</keyword>